<evidence type="ECO:0000313" key="4">
    <source>
        <dbReference type="Proteomes" id="UP001140217"/>
    </source>
</evidence>
<reference evidence="3" key="1">
    <citation type="submission" date="2022-07" db="EMBL/GenBank/DDBJ databases">
        <title>Phylogenomic reconstructions and comparative analyses of Kickxellomycotina fungi.</title>
        <authorList>
            <person name="Reynolds N.K."/>
            <person name="Stajich J.E."/>
            <person name="Barry K."/>
            <person name="Grigoriev I.V."/>
            <person name="Crous P."/>
            <person name="Smith M.E."/>
        </authorList>
    </citation>
    <scope>NUCLEOTIDE SEQUENCE</scope>
    <source>
        <strain evidence="3">NBRC 105414</strain>
    </source>
</reference>
<organism evidence="3 4">
    <name type="scientific">Coemansia javaensis</name>
    <dbReference type="NCBI Taxonomy" id="2761396"/>
    <lineage>
        <taxon>Eukaryota</taxon>
        <taxon>Fungi</taxon>
        <taxon>Fungi incertae sedis</taxon>
        <taxon>Zoopagomycota</taxon>
        <taxon>Kickxellomycotina</taxon>
        <taxon>Kickxellomycetes</taxon>
        <taxon>Kickxellales</taxon>
        <taxon>Kickxellaceae</taxon>
        <taxon>Coemansia</taxon>
    </lineage>
</organism>
<keyword evidence="4" id="KW-1185">Reference proteome</keyword>
<accession>A0A9W8LFI6</accession>
<dbReference type="EMBL" id="JANBUL010000174">
    <property type="protein sequence ID" value="KAJ2779489.1"/>
    <property type="molecule type" value="Genomic_DNA"/>
</dbReference>
<dbReference type="AlphaFoldDB" id="A0A9W8LFI6"/>
<feature type="signal peptide" evidence="1">
    <location>
        <begin position="1"/>
        <end position="16"/>
    </location>
</feature>
<dbReference type="Gene3D" id="3.40.50.1110">
    <property type="entry name" value="SGNH hydrolase"/>
    <property type="match status" value="1"/>
</dbReference>
<dbReference type="InterPro" id="IPR045136">
    <property type="entry name" value="Iah1-like"/>
</dbReference>
<dbReference type="Proteomes" id="UP001140217">
    <property type="component" value="Unassembled WGS sequence"/>
</dbReference>
<evidence type="ECO:0000256" key="1">
    <source>
        <dbReference type="SAM" id="SignalP"/>
    </source>
</evidence>
<dbReference type="InterPro" id="IPR036514">
    <property type="entry name" value="SGNH_hydro_sf"/>
</dbReference>
<dbReference type="SUPFAM" id="SSF52266">
    <property type="entry name" value="SGNH hydrolase"/>
    <property type="match status" value="1"/>
</dbReference>
<sequence>MHGILKAVLAAAAVFAIGFHTSTMYHDIYGEDRWGPPLPTRSVLLAFGDSHTQSGGDPDAGGYVARLAYHYHNKMDVVNRGFSGCNTSRALDIAPNVFAEMAGAVEVCILFFGTGDAMVGPSAQHVLLEAYRANLGALVGVVNSVQAEYGLPDTRILLVAPPVAHDGMARAAAKQDAGLGFVRAASVRAYAEAAVAVAEEMHLPVVDLHTAMDAAVKAKNNAQSRYGGYEEYLVDGVHLTPAGNRLVYDLVVDKIKTAWPALP</sequence>
<gene>
    <name evidence="3" type="primary">IAH1_3</name>
    <name evidence="3" type="ORF">H4R18_003970</name>
</gene>
<evidence type="ECO:0000259" key="2">
    <source>
        <dbReference type="Pfam" id="PF13472"/>
    </source>
</evidence>
<proteinExistence type="predicted"/>
<dbReference type="PANTHER" id="PTHR14209">
    <property type="entry name" value="ISOAMYL ACETATE-HYDROLYZING ESTERASE 1"/>
    <property type="match status" value="1"/>
</dbReference>
<dbReference type="PANTHER" id="PTHR14209:SF19">
    <property type="entry name" value="ISOAMYL ACETATE-HYDROLYZING ESTERASE 1 HOMOLOG"/>
    <property type="match status" value="1"/>
</dbReference>
<dbReference type="OrthoDB" id="671439at2759"/>
<dbReference type="Pfam" id="PF13472">
    <property type="entry name" value="Lipase_GDSL_2"/>
    <property type="match status" value="1"/>
</dbReference>
<protein>
    <submittedName>
        <fullName evidence="3">Isoamyl acetate-hydrolyzing esterase</fullName>
    </submittedName>
</protein>
<name>A0A9W8LFI6_9FUNG</name>
<keyword evidence="1" id="KW-0732">Signal</keyword>
<dbReference type="InterPro" id="IPR013830">
    <property type="entry name" value="SGNH_hydro"/>
</dbReference>
<feature type="chain" id="PRO_5040784185" evidence="1">
    <location>
        <begin position="17"/>
        <end position="263"/>
    </location>
</feature>
<comment type="caution">
    <text evidence="3">The sequence shown here is derived from an EMBL/GenBank/DDBJ whole genome shotgun (WGS) entry which is preliminary data.</text>
</comment>
<feature type="domain" description="SGNH hydrolase-type esterase" evidence="2">
    <location>
        <begin position="46"/>
        <end position="246"/>
    </location>
</feature>
<evidence type="ECO:0000313" key="3">
    <source>
        <dbReference type="EMBL" id="KAJ2779489.1"/>
    </source>
</evidence>